<proteinExistence type="predicted"/>
<keyword evidence="2" id="KW-1185">Reference proteome</keyword>
<evidence type="ECO:0000313" key="1">
    <source>
        <dbReference type="EMBL" id="MCD9638063.1"/>
    </source>
</evidence>
<gene>
    <name evidence="1" type="ORF">HAX54_021768</name>
</gene>
<protein>
    <submittedName>
        <fullName evidence="1">Uncharacterized protein</fullName>
    </submittedName>
</protein>
<reference evidence="1 2" key="1">
    <citation type="journal article" date="2021" name="BMC Genomics">
        <title>Datura genome reveals duplications of psychoactive alkaloid biosynthetic genes and high mutation rate following tissue culture.</title>
        <authorList>
            <person name="Rajewski A."/>
            <person name="Carter-House D."/>
            <person name="Stajich J."/>
            <person name="Litt A."/>
        </authorList>
    </citation>
    <scope>NUCLEOTIDE SEQUENCE [LARGE SCALE GENOMIC DNA]</scope>
    <source>
        <strain evidence="1">AR-01</strain>
    </source>
</reference>
<dbReference type="EMBL" id="JACEIK010002611">
    <property type="protein sequence ID" value="MCD9638063.1"/>
    <property type="molecule type" value="Genomic_DNA"/>
</dbReference>
<accession>A0ABS8UVM6</accession>
<comment type="caution">
    <text evidence="1">The sequence shown here is derived from an EMBL/GenBank/DDBJ whole genome shotgun (WGS) entry which is preliminary data.</text>
</comment>
<dbReference type="Proteomes" id="UP000823775">
    <property type="component" value="Unassembled WGS sequence"/>
</dbReference>
<name>A0ABS8UVM6_DATST</name>
<organism evidence="1 2">
    <name type="scientific">Datura stramonium</name>
    <name type="common">Jimsonweed</name>
    <name type="synonym">Common thornapple</name>
    <dbReference type="NCBI Taxonomy" id="4076"/>
    <lineage>
        <taxon>Eukaryota</taxon>
        <taxon>Viridiplantae</taxon>
        <taxon>Streptophyta</taxon>
        <taxon>Embryophyta</taxon>
        <taxon>Tracheophyta</taxon>
        <taxon>Spermatophyta</taxon>
        <taxon>Magnoliopsida</taxon>
        <taxon>eudicotyledons</taxon>
        <taxon>Gunneridae</taxon>
        <taxon>Pentapetalae</taxon>
        <taxon>asterids</taxon>
        <taxon>lamiids</taxon>
        <taxon>Solanales</taxon>
        <taxon>Solanaceae</taxon>
        <taxon>Solanoideae</taxon>
        <taxon>Datureae</taxon>
        <taxon>Datura</taxon>
    </lineage>
</organism>
<evidence type="ECO:0000313" key="2">
    <source>
        <dbReference type="Proteomes" id="UP000823775"/>
    </source>
</evidence>
<sequence>MFTDVGSLEQAMMTGLAAEVCMVVAWRGNQVDGGGALEKRREKWGLWHGKDGREGREGERGGMRTLAGNYGGCAVVSGRRW</sequence>